<dbReference type="PANTHER" id="PTHR18901">
    <property type="entry name" value="2-DEOXYGLUCOSE-6-PHOSPHATE PHOSPHATASE 2"/>
    <property type="match status" value="1"/>
</dbReference>
<gene>
    <name evidence="1" type="ORF">SAMN05421807_104269</name>
</gene>
<dbReference type="RefSeq" id="WP_073006684.1">
    <property type="nucleotide sequence ID" value="NZ_FQXD01000004.1"/>
</dbReference>
<dbReference type="SUPFAM" id="SSF56784">
    <property type="entry name" value="HAD-like"/>
    <property type="match status" value="1"/>
</dbReference>
<dbReference type="NCBIfam" id="TIGR01549">
    <property type="entry name" value="HAD-SF-IA-v1"/>
    <property type="match status" value="1"/>
</dbReference>
<dbReference type="InterPro" id="IPR023214">
    <property type="entry name" value="HAD_sf"/>
</dbReference>
<reference evidence="2" key="1">
    <citation type="submission" date="2016-11" db="EMBL/GenBank/DDBJ databases">
        <authorList>
            <person name="Varghese N."/>
            <person name="Submissions S."/>
        </authorList>
    </citation>
    <scope>NUCLEOTIDE SEQUENCE [LARGE SCALE GENOMIC DNA]</scope>
    <source>
        <strain evidence="2">CGMCC 1.6496</strain>
    </source>
</reference>
<dbReference type="OrthoDB" id="9797743at2"/>
<dbReference type="SFLD" id="SFLDG01135">
    <property type="entry name" value="C1.5.6:_HAD__Beta-PGM__Phospha"/>
    <property type="match status" value="1"/>
</dbReference>
<organism evidence="1 2">
    <name type="scientific">Virgibacillus chiguensis</name>
    <dbReference type="NCBI Taxonomy" id="411959"/>
    <lineage>
        <taxon>Bacteria</taxon>
        <taxon>Bacillati</taxon>
        <taxon>Bacillota</taxon>
        <taxon>Bacilli</taxon>
        <taxon>Bacillales</taxon>
        <taxon>Bacillaceae</taxon>
        <taxon>Virgibacillus</taxon>
    </lineage>
</organism>
<dbReference type="AlphaFoldDB" id="A0A1M5QT43"/>
<keyword evidence="2" id="KW-1185">Reference proteome</keyword>
<name>A0A1M5QT43_9BACI</name>
<dbReference type="InterPro" id="IPR006439">
    <property type="entry name" value="HAD-SF_hydro_IA"/>
</dbReference>
<dbReference type="SFLD" id="SFLDG01129">
    <property type="entry name" value="C1.5:_HAD__Beta-PGM__Phosphata"/>
    <property type="match status" value="1"/>
</dbReference>
<protein>
    <submittedName>
        <fullName evidence="1">Haloacid dehalogenase superfamily, subfamily IA, variant 3 with third motif having DD or ED/haloacid dehalogenase superfamily, subfamily IA, variant 1 with third motif having Dx(3-4)D or Dx(3-4)E</fullName>
    </submittedName>
</protein>
<dbReference type="Proteomes" id="UP000184079">
    <property type="component" value="Unassembled WGS sequence"/>
</dbReference>
<accession>A0A1M5QT43</accession>
<dbReference type="Pfam" id="PF13419">
    <property type="entry name" value="HAD_2"/>
    <property type="match status" value="1"/>
</dbReference>
<sequence>MSQLKLMIFDMDGLLFDTERIAFQALKKAMKNAGYNLTLDIYRKIIGAGNQEDEKMLKSVYGEKFSFNLIEEDYLYESEKILKNDGLKIMKGVPELLDILDEQKIKKCVASSSSLETIDRYLTMTNLKARFDFYMSGDEVTRGKPHPDIFLEACKRANVTPELAMVLEDSPNGLRAAYQAGINCIVVPDLVEPDEEMYIKTYRVVDSLVEVCDLLTAQKSV</sequence>
<dbReference type="InterPro" id="IPR041492">
    <property type="entry name" value="HAD_2"/>
</dbReference>
<evidence type="ECO:0000313" key="1">
    <source>
        <dbReference type="EMBL" id="SHH17325.1"/>
    </source>
</evidence>
<dbReference type="NCBIfam" id="TIGR01509">
    <property type="entry name" value="HAD-SF-IA-v3"/>
    <property type="match status" value="1"/>
</dbReference>
<dbReference type="Gene3D" id="3.40.50.1000">
    <property type="entry name" value="HAD superfamily/HAD-like"/>
    <property type="match status" value="1"/>
</dbReference>
<proteinExistence type="predicted"/>
<dbReference type="SFLD" id="SFLDS00003">
    <property type="entry name" value="Haloacid_Dehalogenase"/>
    <property type="match status" value="1"/>
</dbReference>
<dbReference type="Gene3D" id="1.10.150.240">
    <property type="entry name" value="Putative phosphatase, domain 2"/>
    <property type="match status" value="1"/>
</dbReference>
<dbReference type="EMBL" id="FQXD01000004">
    <property type="protein sequence ID" value="SHH17325.1"/>
    <property type="molecule type" value="Genomic_DNA"/>
</dbReference>
<dbReference type="InterPro" id="IPR036412">
    <property type="entry name" value="HAD-like_sf"/>
</dbReference>
<evidence type="ECO:0000313" key="2">
    <source>
        <dbReference type="Proteomes" id="UP000184079"/>
    </source>
</evidence>
<dbReference type="InterPro" id="IPR023198">
    <property type="entry name" value="PGP-like_dom2"/>
</dbReference>
<dbReference type="PANTHER" id="PTHR18901:SF38">
    <property type="entry name" value="PSEUDOURIDINE-5'-PHOSPHATASE"/>
    <property type="match status" value="1"/>
</dbReference>